<dbReference type="EMBL" id="AUYC01000031">
    <property type="protein sequence ID" value="KZN62629.1"/>
    <property type="molecule type" value="Genomic_DNA"/>
</dbReference>
<comment type="caution">
    <text evidence="1">The sequence shown here is derived from an EMBL/GenBank/DDBJ whole genome shotgun (WGS) entry which is preliminary data.</text>
</comment>
<dbReference type="Proteomes" id="UP000076486">
    <property type="component" value="Unassembled WGS sequence"/>
</dbReference>
<organism evidence="1 2">
    <name type="scientific">Pseudoalteromonas luteoviolacea CPMOR-1</name>
    <dbReference type="NCBI Taxonomy" id="1365248"/>
    <lineage>
        <taxon>Bacteria</taxon>
        <taxon>Pseudomonadati</taxon>
        <taxon>Pseudomonadota</taxon>
        <taxon>Gammaproteobacteria</taxon>
        <taxon>Alteromonadales</taxon>
        <taxon>Pseudoalteromonadaceae</taxon>
        <taxon>Pseudoalteromonas</taxon>
    </lineage>
</organism>
<evidence type="ECO:0000313" key="1">
    <source>
        <dbReference type="EMBL" id="KZN62629.1"/>
    </source>
</evidence>
<dbReference type="AlphaFoldDB" id="A0A161YLY4"/>
<gene>
    <name evidence="1" type="ORF">N473_18570</name>
</gene>
<proteinExistence type="predicted"/>
<evidence type="ECO:0000313" key="2">
    <source>
        <dbReference type="Proteomes" id="UP000076486"/>
    </source>
</evidence>
<name>A0A161YLY4_9GAMM</name>
<sequence length="188" mass="21476">MTPNYIQKVLRDHALNAGMRNEQSYLPTTKEEAESFKPHDWVIQATGQLATTIASMDTLIKSALEKINHDPQAAKDILVRALPNVVKLDQVQVEKDCNGYWTHDDLPFWESATEEEIDCWLMNQGLMLYKDYLQEGSDLYHCYYNEGETNVSSWQPECHVKSAFLISIHETDCGPVAWFAIPLTTHEG</sequence>
<protein>
    <submittedName>
        <fullName evidence="1">Uncharacterized protein</fullName>
    </submittedName>
</protein>
<dbReference type="RefSeq" id="WP_081221162.1">
    <property type="nucleotide sequence ID" value="NZ_AUYC01000031.1"/>
</dbReference>
<dbReference type="PATRIC" id="fig|1365248.3.peg.2775"/>
<accession>A0A161YLY4</accession>
<reference evidence="1 2" key="1">
    <citation type="submission" date="2013-07" db="EMBL/GenBank/DDBJ databases">
        <title>Comparative Genomic and Metabolomic Analysis of Twelve Strains of Pseudoalteromonas luteoviolacea.</title>
        <authorList>
            <person name="Vynne N.G."/>
            <person name="Mansson M."/>
            <person name="Gram L."/>
        </authorList>
    </citation>
    <scope>NUCLEOTIDE SEQUENCE [LARGE SCALE GENOMIC DNA]</scope>
    <source>
        <strain evidence="1 2">CPMOR-1</strain>
    </source>
</reference>